<dbReference type="InterPro" id="IPR000353">
    <property type="entry name" value="MHC_II_b_N"/>
</dbReference>
<name>A0A0D3RXL5_GEOTR</name>
<feature type="non-terminal residue" evidence="4">
    <location>
        <position position="1"/>
    </location>
</feature>
<dbReference type="AlphaFoldDB" id="A0A0D3RXL5"/>
<evidence type="ECO:0000256" key="2">
    <source>
        <dbReference type="SAM" id="MobiDB-lite"/>
    </source>
</evidence>
<feature type="region of interest" description="Disordered" evidence="2">
    <location>
        <begin position="51"/>
        <end position="93"/>
    </location>
</feature>
<gene>
    <name evidence="4" type="primary">Getr-DAB</name>
</gene>
<sequence length="93" mass="10387">VFQEMTGKECHFINGTEKVRFVDRRIYNRQTYAMFDSDVGHYVGFTPLESSMPRTGTATRNGWSTNGLWRTRSAGATTRGSARSSWSAEVSAG</sequence>
<dbReference type="EMBL" id="KP735898">
    <property type="protein sequence ID" value="AJS15279.1"/>
    <property type="molecule type" value="Genomic_DNA"/>
</dbReference>
<dbReference type="GO" id="GO:0019882">
    <property type="term" value="P:antigen processing and presentation"/>
    <property type="evidence" value="ECO:0007669"/>
    <property type="project" value="InterPro"/>
</dbReference>
<feature type="non-terminal residue" evidence="4">
    <location>
        <position position="93"/>
    </location>
</feature>
<dbReference type="Gene3D" id="3.10.320.10">
    <property type="entry name" value="Class II Histocompatibility Antigen, M Beta Chain, Chain B, domain 1"/>
    <property type="match status" value="1"/>
</dbReference>
<evidence type="ECO:0000256" key="1">
    <source>
        <dbReference type="ARBA" id="ARBA00023180"/>
    </source>
</evidence>
<evidence type="ECO:0000259" key="3">
    <source>
        <dbReference type="SMART" id="SM00921"/>
    </source>
</evidence>
<reference evidence="4" key="1">
    <citation type="journal article" date="2015" name="Mol. Ecol.">
        <title>Different ornaments signal male health and MHC variation in two populations of a warbler.</title>
        <authorList>
            <person name="Whittingham L.A."/>
            <person name="Freeman-Gallant C.R."/>
            <person name="Taff C.C."/>
            <person name="Dunn P.O."/>
        </authorList>
    </citation>
    <scope>NUCLEOTIDE SEQUENCE</scope>
</reference>
<organism evidence="4">
    <name type="scientific">Geothlypis trichas</name>
    <name type="common">Common yellowthroat</name>
    <name type="synonym">Turdus trichas</name>
    <dbReference type="NCBI Taxonomy" id="135433"/>
    <lineage>
        <taxon>Eukaryota</taxon>
        <taxon>Metazoa</taxon>
        <taxon>Chordata</taxon>
        <taxon>Craniata</taxon>
        <taxon>Vertebrata</taxon>
        <taxon>Euteleostomi</taxon>
        <taxon>Archelosauria</taxon>
        <taxon>Archosauria</taxon>
        <taxon>Dinosauria</taxon>
        <taxon>Saurischia</taxon>
        <taxon>Theropoda</taxon>
        <taxon>Coelurosauria</taxon>
        <taxon>Aves</taxon>
        <taxon>Neognathae</taxon>
        <taxon>Neoaves</taxon>
        <taxon>Telluraves</taxon>
        <taxon>Australaves</taxon>
        <taxon>Passeriformes</taxon>
        <taxon>Passeroidea</taxon>
        <taxon>Parulidae</taxon>
        <taxon>Geothlypis</taxon>
    </lineage>
</organism>
<dbReference type="Pfam" id="PF00969">
    <property type="entry name" value="MHC_II_beta"/>
    <property type="match status" value="1"/>
</dbReference>
<protein>
    <submittedName>
        <fullName evidence="4">MHC class II beta antigen</fullName>
    </submittedName>
</protein>
<dbReference type="GO" id="GO:0006955">
    <property type="term" value="P:immune response"/>
    <property type="evidence" value="ECO:0007669"/>
    <property type="project" value="InterPro"/>
</dbReference>
<dbReference type="SMART" id="SM00921">
    <property type="entry name" value="MHC_II_beta"/>
    <property type="match status" value="1"/>
</dbReference>
<dbReference type="GO" id="GO:0042613">
    <property type="term" value="C:MHC class II protein complex"/>
    <property type="evidence" value="ECO:0007669"/>
    <property type="project" value="InterPro"/>
</dbReference>
<dbReference type="SUPFAM" id="SSF54452">
    <property type="entry name" value="MHC antigen-recognition domain"/>
    <property type="match status" value="1"/>
</dbReference>
<evidence type="ECO:0000313" key="4">
    <source>
        <dbReference type="EMBL" id="AJS15279.1"/>
    </source>
</evidence>
<feature type="domain" description="MHC class II beta chain N-terminal" evidence="3">
    <location>
        <begin position="8"/>
        <end position="86"/>
    </location>
</feature>
<dbReference type="InterPro" id="IPR011162">
    <property type="entry name" value="MHC_I/II-like_Ag-recog"/>
</dbReference>
<accession>A0A0D3RXL5</accession>
<dbReference type="InterPro" id="IPR014745">
    <property type="entry name" value="MHC_II_a/b_N"/>
</dbReference>
<proteinExistence type="predicted"/>
<keyword evidence="1" id="KW-0325">Glycoprotein</keyword>